<reference evidence="1" key="1">
    <citation type="submission" date="2022-03" db="EMBL/GenBank/DDBJ databases">
        <authorList>
            <person name="Alioto T."/>
            <person name="Alioto T."/>
            <person name="Gomez Garrido J."/>
        </authorList>
    </citation>
    <scope>NUCLEOTIDE SEQUENCE</scope>
</reference>
<organism evidence="1 2">
    <name type="scientific">Pelobates cultripes</name>
    <name type="common">Western spadefoot toad</name>
    <dbReference type="NCBI Taxonomy" id="61616"/>
    <lineage>
        <taxon>Eukaryota</taxon>
        <taxon>Metazoa</taxon>
        <taxon>Chordata</taxon>
        <taxon>Craniata</taxon>
        <taxon>Vertebrata</taxon>
        <taxon>Euteleostomi</taxon>
        <taxon>Amphibia</taxon>
        <taxon>Batrachia</taxon>
        <taxon>Anura</taxon>
        <taxon>Pelobatoidea</taxon>
        <taxon>Pelobatidae</taxon>
        <taxon>Pelobates</taxon>
    </lineage>
</organism>
<protein>
    <submittedName>
        <fullName evidence="1">Uncharacterized protein</fullName>
    </submittedName>
</protein>
<dbReference type="AlphaFoldDB" id="A0AAD1REZ3"/>
<feature type="non-terminal residue" evidence="1">
    <location>
        <position position="1"/>
    </location>
</feature>
<accession>A0AAD1REZ3</accession>
<dbReference type="EMBL" id="OW240913">
    <property type="protein sequence ID" value="CAH2251728.1"/>
    <property type="molecule type" value="Genomic_DNA"/>
</dbReference>
<gene>
    <name evidence="1" type="ORF">PECUL_23A037537</name>
</gene>
<dbReference type="Proteomes" id="UP001295444">
    <property type="component" value="Chromosome 02"/>
</dbReference>
<name>A0AAD1REZ3_PELCU</name>
<proteinExistence type="predicted"/>
<evidence type="ECO:0000313" key="1">
    <source>
        <dbReference type="EMBL" id="CAH2251728.1"/>
    </source>
</evidence>
<keyword evidence="2" id="KW-1185">Reference proteome</keyword>
<sequence>RPEYNSYCVLVCTVLEGAATLSAPLKAPKTCRKTRLILEYIRYRGRTVASRFMQSHAVSLCVSSKTSRIFLDSVQYWEEYIFLSTIRLSISGCFKDFSLSHFFGFIKNCQASNGFI</sequence>
<evidence type="ECO:0000313" key="2">
    <source>
        <dbReference type="Proteomes" id="UP001295444"/>
    </source>
</evidence>
<feature type="non-terminal residue" evidence="1">
    <location>
        <position position="116"/>
    </location>
</feature>